<evidence type="ECO:0000256" key="2">
    <source>
        <dbReference type="ARBA" id="ARBA00004496"/>
    </source>
</evidence>
<evidence type="ECO:0000256" key="9">
    <source>
        <dbReference type="ARBA" id="ARBA00025332"/>
    </source>
</evidence>
<name>A0A674CBA0_SALTR</name>
<dbReference type="PRINTS" id="PR00196">
    <property type="entry name" value="ANNEXIN"/>
</dbReference>
<organism evidence="11 12">
    <name type="scientific">Salmo trutta</name>
    <name type="common">Brown trout</name>
    <dbReference type="NCBI Taxonomy" id="8032"/>
    <lineage>
        <taxon>Eukaryota</taxon>
        <taxon>Metazoa</taxon>
        <taxon>Chordata</taxon>
        <taxon>Craniata</taxon>
        <taxon>Vertebrata</taxon>
        <taxon>Euteleostomi</taxon>
        <taxon>Actinopterygii</taxon>
        <taxon>Neopterygii</taxon>
        <taxon>Teleostei</taxon>
        <taxon>Protacanthopterygii</taxon>
        <taxon>Salmoniformes</taxon>
        <taxon>Salmonidae</taxon>
        <taxon>Salmoninae</taxon>
        <taxon>Salmo</taxon>
    </lineage>
</organism>
<comment type="function">
    <text evidence="9">May associate with CD21. May regulate the release of Ca(2+) from intracellular stores.</text>
</comment>
<dbReference type="FunFam" id="1.10.220.10:FF:000001">
    <property type="entry name" value="Annexin"/>
    <property type="match status" value="1"/>
</dbReference>
<evidence type="ECO:0000256" key="8">
    <source>
        <dbReference type="ARBA" id="ARBA00023302"/>
    </source>
</evidence>
<evidence type="ECO:0000256" key="7">
    <source>
        <dbReference type="ARBA" id="ARBA00023216"/>
    </source>
</evidence>
<reference evidence="11" key="2">
    <citation type="submission" date="2025-09" db="UniProtKB">
        <authorList>
            <consortium name="Ensembl"/>
        </authorList>
    </citation>
    <scope>IDENTIFICATION</scope>
</reference>
<dbReference type="GeneTree" id="ENSGT00940000158770"/>
<dbReference type="InterPro" id="IPR002393">
    <property type="entry name" value="ANX6"/>
</dbReference>
<dbReference type="FunFam" id="1.10.220.10:FF:000002">
    <property type="entry name" value="Annexin"/>
    <property type="match status" value="1"/>
</dbReference>
<reference evidence="11" key="1">
    <citation type="submission" date="2025-08" db="UniProtKB">
        <authorList>
            <consortium name="Ensembl"/>
        </authorList>
    </citation>
    <scope>IDENTIFICATION</scope>
</reference>
<evidence type="ECO:0000256" key="4">
    <source>
        <dbReference type="ARBA" id="ARBA00022490"/>
    </source>
</evidence>
<dbReference type="Gene3D" id="1.10.220.10">
    <property type="entry name" value="Annexin"/>
    <property type="match status" value="6"/>
</dbReference>
<dbReference type="GO" id="GO:0042470">
    <property type="term" value="C:melanosome"/>
    <property type="evidence" value="ECO:0007669"/>
    <property type="project" value="UniProtKB-SubCell"/>
</dbReference>
<dbReference type="GO" id="GO:0005509">
    <property type="term" value="F:calcium ion binding"/>
    <property type="evidence" value="ECO:0007669"/>
    <property type="project" value="InterPro"/>
</dbReference>
<dbReference type="GO" id="GO:0006816">
    <property type="term" value="P:calcium ion transport"/>
    <property type="evidence" value="ECO:0007669"/>
    <property type="project" value="TreeGrafter"/>
</dbReference>
<keyword evidence="12" id="KW-1185">Reference proteome</keyword>
<dbReference type="FunFam" id="1.10.220.10:FF:000003">
    <property type="entry name" value="Annexin"/>
    <property type="match status" value="2"/>
</dbReference>
<evidence type="ECO:0000256" key="3">
    <source>
        <dbReference type="ARBA" id="ARBA00007831"/>
    </source>
</evidence>
<dbReference type="Ensembl" id="ENSSTUT00000085721.1">
    <property type="protein sequence ID" value="ENSSTUP00000080511.1"/>
    <property type="gene ID" value="ENSSTUG00000032895.1"/>
</dbReference>
<dbReference type="InterPro" id="IPR018252">
    <property type="entry name" value="Annexin_repeat_CS"/>
</dbReference>
<dbReference type="PROSITE" id="PS00223">
    <property type="entry name" value="ANNEXIN_1"/>
    <property type="match status" value="4"/>
</dbReference>
<gene>
    <name evidence="11" type="primary">ANXA6</name>
    <name evidence="11" type="synonym">LOC115205739</name>
</gene>
<dbReference type="SUPFAM" id="SSF47874">
    <property type="entry name" value="Annexin"/>
    <property type="match status" value="2"/>
</dbReference>
<keyword evidence="6 10" id="KW-0106">Calcium</keyword>
<dbReference type="PANTHER" id="PTHR10502">
    <property type="entry name" value="ANNEXIN"/>
    <property type="match status" value="1"/>
</dbReference>
<evidence type="ECO:0000313" key="11">
    <source>
        <dbReference type="Ensembl" id="ENSSTUP00000080511.1"/>
    </source>
</evidence>
<sequence>MGFRGTVTDAPDFDASADAETLYNAMKGIGSDKEAILDLVTGRSNAQRQEIVQAYKSSYGKDLIDDLKYELTGNFERLIVSLMRPQAYHDAKEIHDAIKGAGTDEKCLIEVLASRNNQQIHDLVEAYTDAYGSDIEEDVTGETSGHFKKMLVVLLQGTRDEPGVVHADLIEEDAQVLLAAGEEQWGTEESIFIMLLGNRSFNHLQMVFDKYQEIAEKSIEDSIKSELSGDFERLMLAVVQCIRSVPMYFAKRLYKSMKGLGTQDNTLIRIMICRSEIDMLDIRECFRMCYEKSLYNMIKSVPYSFLAGEFFPEAAQLAYKMWETSAMTKVQLRPTIRPASDFDPADDAQNLRKAMKGFGTDEDVIIDIVANRSNEQRQEIRQAFKSILGRDLMKDLKSELSKNLERLIIGLMLTPAEFDAKMMRKAMEGAGTDEHALIEILVTRSNEEIHAMNAAYQDGYKKSMEEAIQSDTSGRFSQILTSLVQGAREQGPADWDRALVDAQELADACNEDSDDMEIKFMSILCTRSFPHLRRGTRETLFISTDHISGRYQRNTVYLYWPHLREVPEKHCLSLLTTSQGGTRETLEVPEKHRLSLLTTSQGGTRETLFISTDHISGEVPEKHCLSLLTTSQERYQRNTVYLY</sequence>
<dbReference type="GO" id="GO:0051560">
    <property type="term" value="P:mitochondrial calcium ion homeostasis"/>
    <property type="evidence" value="ECO:0007669"/>
    <property type="project" value="TreeGrafter"/>
</dbReference>
<dbReference type="InterPro" id="IPR018502">
    <property type="entry name" value="Annexin_repeat"/>
</dbReference>
<dbReference type="GO" id="GO:0005886">
    <property type="term" value="C:plasma membrane"/>
    <property type="evidence" value="ECO:0007669"/>
    <property type="project" value="TreeGrafter"/>
</dbReference>
<dbReference type="SMART" id="SM00335">
    <property type="entry name" value="ANX"/>
    <property type="match status" value="6"/>
</dbReference>
<dbReference type="GO" id="GO:0001786">
    <property type="term" value="F:phosphatidylserine binding"/>
    <property type="evidence" value="ECO:0007669"/>
    <property type="project" value="TreeGrafter"/>
</dbReference>
<evidence type="ECO:0000256" key="5">
    <source>
        <dbReference type="ARBA" id="ARBA00022737"/>
    </source>
</evidence>
<dbReference type="GO" id="GO:0005634">
    <property type="term" value="C:nucleus"/>
    <property type="evidence" value="ECO:0007669"/>
    <property type="project" value="TreeGrafter"/>
</dbReference>
<dbReference type="PANTHER" id="PTHR10502:SF19">
    <property type="entry name" value="ANNEXIN A6"/>
    <property type="match status" value="1"/>
</dbReference>
<protein>
    <recommendedName>
        <fullName evidence="10">Annexin</fullName>
    </recommendedName>
</protein>
<proteinExistence type="inferred from homology"/>
<dbReference type="InterPro" id="IPR037104">
    <property type="entry name" value="Annexin_sf"/>
</dbReference>
<dbReference type="GO" id="GO:0005544">
    <property type="term" value="F:calcium-dependent phospholipid binding"/>
    <property type="evidence" value="ECO:0007669"/>
    <property type="project" value="UniProtKB-KW"/>
</dbReference>
<dbReference type="GO" id="GO:0005739">
    <property type="term" value="C:mitochondrion"/>
    <property type="evidence" value="ECO:0007669"/>
    <property type="project" value="GOC"/>
</dbReference>
<dbReference type="GO" id="GO:0051283">
    <property type="term" value="P:negative regulation of sequestering of calcium ion"/>
    <property type="evidence" value="ECO:0007669"/>
    <property type="project" value="TreeGrafter"/>
</dbReference>
<evidence type="ECO:0000256" key="10">
    <source>
        <dbReference type="RuleBase" id="RU003540"/>
    </source>
</evidence>
<dbReference type="AlphaFoldDB" id="A0A674CBA0"/>
<dbReference type="Pfam" id="PF00191">
    <property type="entry name" value="Annexin"/>
    <property type="match status" value="6"/>
</dbReference>
<keyword evidence="7 10" id="KW-0041">Annexin</keyword>
<evidence type="ECO:0000256" key="1">
    <source>
        <dbReference type="ARBA" id="ARBA00004223"/>
    </source>
</evidence>
<dbReference type="PRINTS" id="PR00202">
    <property type="entry name" value="ANNEXINVI"/>
</dbReference>
<dbReference type="PROSITE" id="PS51897">
    <property type="entry name" value="ANNEXIN_2"/>
    <property type="match status" value="6"/>
</dbReference>
<comment type="similarity">
    <text evidence="3 10">Belongs to the annexin family.</text>
</comment>
<dbReference type="InterPro" id="IPR001464">
    <property type="entry name" value="Annexin"/>
</dbReference>
<dbReference type="Proteomes" id="UP000472277">
    <property type="component" value="Chromosome 13"/>
</dbReference>
<keyword evidence="8 10" id="KW-0111">Calcium/phospholipid-binding</keyword>
<dbReference type="GO" id="GO:0012506">
    <property type="term" value="C:vesicle membrane"/>
    <property type="evidence" value="ECO:0007669"/>
    <property type="project" value="TreeGrafter"/>
</dbReference>
<comment type="subcellular location">
    <subcellularLocation>
        <location evidence="2">Cytoplasm</location>
    </subcellularLocation>
    <subcellularLocation>
        <location evidence="1">Melanosome</location>
    </subcellularLocation>
</comment>
<comment type="domain">
    <text evidence="10">A pair of annexin repeats may form one binding site for calcium and phospholipid.</text>
</comment>
<keyword evidence="4" id="KW-0963">Cytoplasm</keyword>
<dbReference type="GO" id="GO:0097190">
    <property type="term" value="P:apoptotic signaling pathway"/>
    <property type="evidence" value="ECO:0007669"/>
    <property type="project" value="TreeGrafter"/>
</dbReference>
<evidence type="ECO:0000256" key="6">
    <source>
        <dbReference type="ARBA" id="ARBA00022837"/>
    </source>
</evidence>
<accession>A0A674CBA0</accession>
<keyword evidence="5 10" id="KW-0677">Repeat</keyword>
<dbReference type="FunFam" id="1.10.220.10:FF:000004">
    <property type="entry name" value="Annexin"/>
    <property type="match status" value="2"/>
</dbReference>
<evidence type="ECO:0000313" key="12">
    <source>
        <dbReference type="Proteomes" id="UP000472277"/>
    </source>
</evidence>